<evidence type="ECO:0000256" key="2">
    <source>
        <dbReference type="ARBA" id="ARBA00023004"/>
    </source>
</evidence>
<dbReference type="Gene3D" id="3.20.20.100">
    <property type="entry name" value="NADP-dependent oxidoreductase domain"/>
    <property type="match status" value="1"/>
</dbReference>
<reference evidence="5" key="2">
    <citation type="journal article" date="2021" name="PeerJ">
        <title>Extensive microbial diversity within the chicken gut microbiome revealed by metagenomics and culture.</title>
        <authorList>
            <person name="Gilroy R."/>
            <person name="Ravi A."/>
            <person name="Getino M."/>
            <person name="Pursley I."/>
            <person name="Horton D.L."/>
            <person name="Alikhan N.F."/>
            <person name="Baker D."/>
            <person name="Gharbi K."/>
            <person name="Hall N."/>
            <person name="Watson M."/>
            <person name="Adriaenssens E.M."/>
            <person name="Foster-Nyarko E."/>
            <person name="Jarju S."/>
            <person name="Secka A."/>
            <person name="Antonio M."/>
            <person name="Oren A."/>
            <person name="Chaudhuri R.R."/>
            <person name="La Ragione R."/>
            <person name="Hildebrand F."/>
            <person name="Pallen M.J."/>
        </authorList>
    </citation>
    <scope>NUCLEOTIDE SEQUENCE</scope>
    <source>
        <strain evidence="5">CHK191-8634</strain>
    </source>
</reference>
<dbReference type="PROSITE" id="PS00198">
    <property type="entry name" value="4FE4S_FER_1"/>
    <property type="match status" value="1"/>
</dbReference>
<dbReference type="Gene3D" id="3.30.70.20">
    <property type="match status" value="1"/>
</dbReference>
<dbReference type="InterPro" id="IPR036812">
    <property type="entry name" value="NAD(P)_OxRdtase_dom_sf"/>
</dbReference>
<dbReference type="Proteomes" id="UP000824073">
    <property type="component" value="Unassembled WGS sequence"/>
</dbReference>
<dbReference type="GO" id="GO:0051536">
    <property type="term" value="F:iron-sulfur cluster binding"/>
    <property type="evidence" value="ECO:0007669"/>
    <property type="project" value="UniProtKB-KW"/>
</dbReference>
<dbReference type="PANTHER" id="PTHR43312:SF2">
    <property type="entry name" value="OXIDOREDUCTASE"/>
    <property type="match status" value="1"/>
</dbReference>
<evidence type="ECO:0000313" key="6">
    <source>
        <dbReference type="Proteomes" id="UP000824073"/>
    </source>
</evidence>
<accession>A0A9D1IUW2</accession>
<evidence type="ECO:0000313" key="5">
    <source>
        <dbReference type="EMBL" id="HIU43787.1"/>
    </source>
</evidence>
<dbReference type="InterPro" id="IPR017896">
    <property type="entry name" value="4Fe4S_Fe-S-bd"/>
</dbReference>
<name>A0A9D1IUW2_9CLOT</name>
<dbReference type="Pfam" id="PF00248">
    <property type="entry name" value="Aldo_ket_red"/>
    <property type="match status" value="1"/>
</dbReference>
<evidence type="ECO:0000256" key="1">
    <source>
        <dbReference type="ARBA" id="ARBA00022723"/>
    </source>
</evidence>
<dbReference type="GO" id="GO:0046872">
    <property type="term" value="F:metal ion binding"/>
    <property type="evidence" value="ECO:0007669"/>
    <property type="project" value="UniProtKB-KW"/>
</dbReference>
<dbReference type="SUPFAM" id="SSF51430">
    <property type="entry name" value="NAD(P)-linked oxidoreductase"/>
    <property type="match status" value="1"/>
</dbReference>
<organism evidence="5 6">
    <name type="scientific">Candidatus Ventrousia excrementavium</name>
    <dbReference type="NCBI Taxonomy" id="2840961"/>
    <lineage>
        <taxon>Bacteria</taxon>
        <taxon>Bacillati</taxon>
        <taxon>Bacillota</taxon>
        <taxon>Clostridia</taxon>
        <taxon>Eubacteriales</taxon>
        <taxon>Clostridiaceae</taxon>
        <taxon>Clostridiaceae incertae sedis</taxon>
        <taxon>Candidatus Ventrousia</taxon>
    </lineage>
</organism>
<keyword evidence="1" id="KW-0479">Metal-binding</keyword>
<evidence type="ECO:0000256" key="3">
    <source>
        <dbReference type="ARBA" id="ARBA00023014"/>
    </source>
</evidence>
<dbReference type="PROSITE" id="PS51379">
    <property type="entry name" value="4FE4S_FER_2"/>
    <property type="match status" value="1"/>
</dbReference>
<comment type="caution">
    <text evidence="5">The sequence shown here is derived from an EMBL/GenBank/DDBJ whole genome shotgun (WGS) entry which is preliminary data.</text>
</comment>
<dbReference type="PANTHER" id="PTHR43312">
    <property type="entry name" value="D-THREO-ALDOSE 1-DEHYDROGENASE"/>
    <property type="match status" value="1"/>
</dbReference>
<evidence type="ECO:0000259" key="4">
    <source>
        <dbReference type="PROSITE" id="PS51379"/>
    </source>
</evidence>
<gene>
    <name evidence="5" type="ORF">IAB67_05760</name>
</gene>
<dbReference type="InterPro" id="IPR017900">
    <property type="entry name" value="4Fe4S_Fe_S_CS"/>
</dbReference>
<dbReference type="EMBL" id="DVMR01000046">
    <property type="protein sequence ID" value="HIU43787.1"/>
    <property type="molecule type" value="Genomic_DNA"/>
</dbReference>
<dbReference type="AlphaFoldDB" id="A0A9D1IUW2"/>
<sequence length="372" mass="42367">MENLKKLGFGCMRLPLLDEDVTHIDYETLNTMFDRFLAEGFTYVDTAFPYHQEHSEEAVRECLVKRHPRDSFLLADKMPVFKITKAEEYPMYFQKQLERCGVEYFDYYLLHNLWSEAYDLTTKLGGFEFIQKLKAEGKAKKVGFSFHDTAPVLDRILTDHPEVDFVQLQINYSDWESASIQSRACYEVARKHKKPIIVMEPVKGGGLANPSDEVQKLLKGHNPDASCASWAIRFAASHEGVMMVLSGMSNLEQLEDNMSYMKSFQPLNDAEMQIIGKAAEIIAASTAIPCTGCQYCVDDCPMQINIPRLFSIYNFVQQFGTNNFPAMHYNRAVAGRGKPSDCIGCGMCENHCPQHLPIRENLKLVSAMFEKK</sequence>
<proteinExistence type="predicted"/>
<protein>
    <submittedName>
        <fullName evidence="5">Aldo/keto reductase</fullName>
    </submittedName>
</protein>
<dbReference type="SUPFAM" id="SSF46548">
    <property type="entry name" value="alpha-helical ferredoxin"/>
    <property type="match status" value="1"/>
</dbReference>
<reference evidence="5" key="1">
    <citation type="submission" date="2020-10" db="EMBL/GenBank/DDBJ databases">
        <authorList>
            <person name="Gilroy R."/>
        </authorList>
    </citation>
    <scope>NUCLEOTIDE SEQUENCE</scope>
    <source>
        <strain evidence="5">CHK191-8634</strain>
    </source>
</reference>
<dbReference type="CDD" id="cd19096">
    <property type="entry name" value="AKR_Fe-S_oxidoreductase"/>
    <property type="match status" value="1"/>
</dbReference>
<dbReference type="Pfam" id="PF13187">
    <property type="entry name" value="Fer4_9"/>
    <property type="match status" value="1"/>
</dbReference>
<keyword evidence="3" id="KW-0411">Iron-sulfur</keyword>
<dbReference type="InterPro" id="IPR053135">
    <property type="entry name" value="AKR2_Oxidoreductase"/>
</dbReference>
<feature type="domain" description="4Fe-4S ferredoxin-type" evidence="4">
    <location>
        <begin position="333"/>
        <end position="362"/>
    </location>
</feature>
<keyword evidence="2" id="KW-0408">Iron</keyword>
<dbReference type="InterPro" id="IPR023210">
    <property type="entry name" value="NADP_OxRdtase_dom"/>
</dbReference>